<dbReference type="RefSeq" id="XP_022316594.1">
    <property type="nucleotide sequence ID" value="XM_022460886.1"/>
</dbReference>
<dbReference type="PANTHER" id="PTHR14918:SF3">
    <property type="entry name" value="KICSTOR COMPLEX PROTEIN SZT2"/>
    <property type="match status" value="1"/>
</dbReference>
<reference evidence="3" key="1">
    <citation type="submission" date="2025-08" db="UniProtKB">
        <authorList>
            <consortium name="RefSeq"/>
        </authorList>
    </citation>
    <scope>IDENTIFICATION</scope>
    <source>
        <tissue evidence="3">Whole sample</tissue>
    </source>
</reference>
<accession>A0A8B8CN25</accession>
<dbReference type="GeneID" id="111120159"/>
<proteinExistence type="predicted"/>
<dbReference type="OrthoDB" id="6148220at2759"/>
<dbReference type="AlphaFoldDB" id="A0A8B8CN25"/>
<dbReference type="KEGG" id="cvn:111120159"/>
<sequence>MSDSENENDDNPLPAKDVYLLMKKDYRISRNIRASWFFRHLNSVLHFSPELCLEETNQELTVVGVQTEEEAVISFRLSPNTSPTETAGASVSFRLVPSTVVHFIAKRYRLAFVLDFSPSALSVDLKTGEVLANKIYESLKNCLCGLVKPFPLPGTKLLFEPELFLTIIAHTPMVVCTTNQVLVQGIRVTAANVNLVLDTVRTGLVLFEQSLYNDINPPSPETTVYEENMGKFDSLHRDQKPRTRNKSADTAINPEAGIINLLRQGFFALQLLPENSCAGIVVVTDGMLGVTDLNLFDSLLSQLRSSTITCSFLRIGQTQCARCAFGLVPHVELLQFIASATFGTYIGDPHSENEDYHRKLLMWSFQKSFREPLHFLSGHSSVCSYINVYAHPLKDRPDLIPIERKKRMEDKLNTSLFSVLSVRLREGFTLRNIILLRGETQIKVELALLWRDYVKIEYHATAAWPGDNSKHQQTHVELFVEGSYDFLHDAFSEECSLNLKHTRWSSIRINTIKKFIFALTKFASQSDLLLTHLQSFASNSVNYKLPDSIKNGLSLFYVTQQSSTPNVNLQHNTKDAVFNQFVSFWKPVVHLDTKIWQKWMHSHRVGMVLEHDRSLSKYLHIPDSCGRFNFVCCRQALLALQNLLKSWSTFVLVENIAYVKYLFEGESQNSKENPTHFLLLRLSTSKVPCLTIKAAFLGGTSGSMRFKVLKELKQKVFALKFKQGGSQLEKSKKSLKVAGEKRERRKPPLDRDWSETPCCVMLTKPMENILISYERVPSDMTILEDPSRYFPSHMTAQQIANKTVLANAFNTLSRYLYHQRWIWTIKQGKVDISMQAVGRILSTLTKIRLQEGFHFASSNSGIINMVLETDMKHQELVSSGSASDVGCCVVQYVMFPPQVKTSCTSVSEDEIDMYELTEADGDLQIVTECWVEPQYGVVVNSSPERQHWEGLTYKQIARAFYPKDLECVSSLVTFENLQYVCQNPAVFEDLPWLPEGSICSNTASSSPYDDECHKGPLLPNIHQMPLVFDVLALVSRSQQAEMLFSSFTLVKETDETFRDIKGSNNLLLSLLFDKIKEREIPLSISDSKRFLQSLYERERDIEHHPYPFDFGAFNLSSSSVSSAQNTPSKSSQKDIELIPQWKCFVSSACPTKLSMKFIPASYDDLLKLHSVNLETKRESLSVSIQPKSDVSKVVKNSPCVPKRKKMEKKRRRLELRKGLRKGLRRN</sequence>
<protein>
    <submittedName>
        <fullName evidence="3">KICSTOR complex protein SZT2-like</fullName>
    </submittedName>
</protein>
<feature type="region of interest" description="Disordered" evidence="1">
    <location>
        <begin position="732"/>
        <end position="752"/>
    </location>
</feature>
<gene>
    <name evidence="3" type="primary">LOC111120159</name>
</gene>
<evidence type="ECO:0000313" key="3">
    <source>
        <dbReference type="RefSeq" id="XP_022316594.1"/>
    </source>
</evidence>
<evidence type="ECO:0000313" key="2">
    <source>
        <dbReference type="Proteomes" id="UP000694844"/>
    </source>
</evidence>
<feature type="compositionally biased region" description="Basic residues" evidence="1">
    <location>
        <begin position="1201"/>
        <end position="1226"/>
    </location>
</feature>
<dbReference type="InterPro" id="IPR033228">
    <property type="entry name" value="SZT2"/>
</dbReference>
<organism evidence="2 3">
    <name type="scientific">Crassostrea virginica</name>
    <name type="common">Eastern oyster</name>
    <dbReference type="NCBI Taxonomy" id="6565"/>
    <lineage>
        <taxon>Eukaryota</taxon>
        <taxon>Metazoa</taxon>
        <taxon>Spiralia</taxon>
        <taxon>Lophotrochozoa</taxon>
        <taxon>Mollusca</taxon>
        <taxon>Bivalvia</taxon>
        <taxon>Autobranchia</taxon>
        <taxon>Pteriomorphia</taxon>
        <taxon>Ostreida</taxon>
        <taxon>Ostreoidea</taxon>
        <taxon>Ostreidae</taxon>
        <taxon>Crassostrea</taxon>
    </lineage>
</organism>
<name>A0A8B8CN25_CRAVI</name>
<evidence type="ECO:0000256" key="1">
    <source>
        <dbReference type="SAM" id="MobiDB-lite"/>
    </source>
</evidence>
<dbReference type="Proteomes" id="UP000694844">
    <property type="component" value="Chromosome 2"/>
</dbReference>
<feature type="region of interest" description="Disordered" evidence="1">
    <location>
        <begin position="1196"/>
        <end position="1226"/>
    </location>
</feature>
<keyword evidence="2" id="KW-1185">Reference proteome</keyword>
<dbReference type="GO" id="GO:0005777">
    <property type="term" value="C:peroxisome"/>
    <property type="evidence" value="ECO:0007669"/>
    <property type="project" value="InterPro"/>
</dbReference>
<feature type="compositionally biased region" description="Basic and acidic residues" evidence="1">
    <location>
        <begin position="738"/>
        <end position="752"/>
    </location>
</feature>
<dbReference type="PANTHER" id="PTHR14918">
    <property type="entry name" value="KICSTOR COMPLEX PROTEIN SZT2"/>
    <property type="match status" value="1"/>
</dbReference>